<dbReference type="OrthoDB" id="10619581at2759"/>
<accession>A0A814DLS5</accession>
<keyword evidence="2" id="KW-1185">Reference proteome</keyword>
<reference evidence="1" key="1">
    <citation type="submission" date="2021-02" db="EMBL/GenBank/DDBJ databases">
        <authorList>
            <person name="Nowell W R."/>
        </authorList>
    </citation>
    <scope>NUCLEOTIDE SEQUENCE</scope>
    <source>
        <strain evidence="1">Ploen Becks lab</strain>
    </source>
</reference>
<evidence type="ECO:0000313" key="2">
    <source>
        <dbReference type="Proteomes" id="UP000663879"/>
    </source>
</evidence>
<comment type="caution">
    <text evidence="1">The sequence shown here is derived from an EMBL/GenBank/DDBJ whole genome shotgun (WGS) entry which is preliminary data.</text>
</comment>
<dbReference type="Proteomes" id="UP000663879">
    <property type="component" value="Unassembled WGS sequence"/>
</dbReference>
<dbReference type="AlphaFoldDB" id="A0A814DLS5"/>
<proteinExistence type="predicted"/>
<gene>
    <name evidence="1" type="ORF">OXX778_LOCUS14226</name>
</gene>
<organism evidence="1 2">
    <name type="scientific">Brachionus calyciflorus</name>
    <dbReference type="NCBI Taxonomy" id="104777"/>
    <lineage>
        <taxon>Eukaryota</taxon>
        <taxon>Metazoa</taxon>
        <taxon>Spiralia</taxon>
        <taxon>Gnathifera</taxon>
        <taxon>Rotifera</taxon>
        <taxon>Eurotatoria</taxon>
        <taxon>Monogononta</taxon>
        <taxon>Pseudotrocha</taxon>
        <taxon>Ploima</taxon>
        <taxon>Brachionidae</taxon>
        <taxon>Brachionus</taxon>
    </lineage>
</organism>
<evidence type="ECO:0000313" key="1">
    <source>
        <dbReference type="EMBL" id="CAF0956588.1"/>
    </source>
</evidence>
<sequence length="637" mass="73494">MLLMLEVFDGRVMIKSNSVVSDLIIDFESQDKTMTFLNQNLKNKVSINPIDNRSLIETYLSFNKTYQQTGKYNLTIRIDQINKNISKNFNIQELKNLEFVCFPIFRFQVFCYVLVTSTNLDDSIYIKDSDDSYTLQSQIVDFVGFKFPGEVLNYTLDRNKFLLVSSEFMLNTRLKGFKIFAIANGTVQIELVKFNFCGQSVSCMSYFSEKQVFNSYTILKKWNLYLNVGINTVLFEFPYSIQKGNLLLLTQDETKIGIDNSGNFIYDYMMIGFRVKRLDKIRFCLNSIIEEEMFLNYYEITKEYQGPGNKEITADLINLNLTIKRGINFNELRDIDFLCENKTIDFKVNCTFIAVSQMENNTFSLKFQDQKIKEFSILDSQVLSSFGIEIPMNLTNIIFPSNKPSNQILLLNSEFRFDCDLEGVELFVAISGDLKIELYSFSSCGLNYSCSNYITTNKVIPNRASLNLGTYKVQTGYKKILFDTKISAKKGNILMITQSSARLAIYRHVTLMYNDYYIIGNNISKIDDISANTALYLKALVNESYFKIKSSFEMEFTDIGINELSLIFNDLKVTSYVNVTNDYIMDFGCINNNKSFDLTIICYLYQKSKSSRNMVKVDFEDNASYIIGTSGMFSFFS</sequence>
<name>A0A814DLS5_9BILA</name>
<dbReference type="EMBL" id="CAJNOC010002885">
    <property type="protein sequence ID" value="CAF0956588.1"/>
    <property type="molecule type" value="Genomic_DNA"/>
</dbReference>
<protein>
    <submittedName>
        <fullName evidence="1">Uncharacterized protein</fullName>
    </submittedName>
</protein>